<dbReference type="WBParaSite" id="Csp11.Scaffold629.g12621.t1">
    <property type="protein sequence ID" value="Csp11.Scaffold629.g12621.t1"/>
    <property type="gene ID" value="Csp11.Scaffold629.g12621"/>
</dbReference>
<feature type="signal peptide" evidence="1">
    <location>
        <begin position="1"/>
        <end position="20"/>
    </location>
</feature>
<sequence>MNTRLVYAIAVLAVFASAQSDDDWDATVRDQTEFCGTMAQYAPNGGIYCTQFLTCCDRQFDPNNGDKCQVKESECNETDDGRSGVGICKFSNCTELITTTTTTTTPAPQYESINAAYQAVTILAPLAAALFCVL</sequence>
<dbReference type="AlphaFoldDB" id="A0A1I7TWY0"/>
<dbReference type="Proteomes" id="UP000095282">
    <property type="component" value="Unplaced"/>
</dbReference>
<feature type="chain" id="PRO_5009308036" evidence="1">
    <location>
        <begin position="21"/>
        <end position="134"/>
    </location>
</feature>
<evidence type="ECO:0000256" key="1">
    <source>
        <dbReference type="SAM" id="SignalP"/>
    </source>
</evidence>
<proteinExistence type="predicted"/>
<keyword evidence="1" id="KW-0732">Signal</keyword>
<accession>A0A1I7TWY0</accession>
<dbReference type="eggNOG" id="ENOG502SGG9">
    <property type="taxonomic scope" value="Eukaryota"/>
</dbReference>
<evidence type="ECO:0000313" key="2">
    <source>
        <dbReference type="Proteomes" id="UP000095282"/>
    </source>
</evidence>
<protein>
    <submittedName>
        <fullName evidence="3">Secreted protein</fullName>
    </submittedName>
</protein>
<organism evidence="2 3">
    <name type="scientific">Caenorhabditis tropicalis</name>
    <dbReference type="NCBI Taxonomy" id="1561998"/>
    <lineage>
        <taxon>Eukaryota</taxon>
        <taxon>Metazoa</taxon>
        <taxon>Ecdysozoa</taxon>
        <taxon>Nematoda</taxon>
        <taxon>Chromadorea</taxon>
        <taxon>Rhabditida</taxon>
        <taxon>Rhabditina</taxon>
        <taxon>Rhabditomorpha</taxon>
        <taxon>Rhabditoidea</taxon>
        <taxon>Rhabditidae</taxon>
        <taxon>Peloderinae</taxon>
        <taxon>Caenorhabditis</taxon>
    </lineage>
</organism>
<keyword evidence="2" id="KW-1185">Reference proteome</keyword>
<evidence type="ECO:0000313" key="3">
    <source>
        <dbReference type="WBParaSite" id="Csp11.Scaffold629.g12621.t1"/>
    </source>
</evidence>
<reference evidence="3" key="1">
    <citation type="submission" date="2016-11" db="UniProtKB">
        <authorList>
            <consortium name="WormBaseParasite"/>
        </authorList>
    </citation>
    <scope>IDENTIFICATION</scope>
</reference>
<name>A0A1I7TWY0_9PELO</name>